<evidence type="ECO:0000259" key="9">
    <source>
        <dbReference type="Pfam" id="PF18967"/>
    </source>
</evidence>
<feature type="domain" description="Pycsar effector protein" evidence="9">
    <location>
        <begin position="35"/>
        <end position="171"/>
    </location>
</feature>
<evidence type="ECO:0000256" key="3">
    <source>
        <dbReference type="ARBA" id="ARBA00022692"/>
    </source>
</evidence>
<accession>A0A3N1FTD3</accession>
<keyword evidence="4" id="KW-0547">Nucleotide-binding</keyword>
<feature type="transmembrane region" description="Helical" evidence="8">
    <location>
        <begin position="51"/>
        <end position="72"/>
    </location>
</feature>
<evidence type="ECO:0000256" key="1">
    <source>
        <dbReference type="ARBA" id="ARBA00004236"/>
    </source>
</evidence>
<dbReference type="Pfam" id="PF18967">
    <property type="entry name" value="PycTM"/>
    <property type="match status" value="1"/>
</dbReference>
<evidence type="ECO:0000313" key="11">
    <source>
        <dbReference type="Proteomes" id="UP000271683"/>
    </source>
</evidence>
<dbReference type="RefSeq" id="WP_123678925.1">
    <property type="nucleotide sequence ID" value="NZ_RJKL01000002.1"/>
</dbReference>
<organism evidence="10 11">
    <name type="scientific">Couchioplanes caeruleus</name>
    <dbReference type="NCBI Taxonomy" id="56438"/>
    <lineage>
        <taxon>Bacteria</taxon>
        <taxon>Bacillati</taxon>
        <taxon>Actinomycetota</taxon>
        <taxon>Actinomycetes</taxon>
        <taxon>Micromonosporales</taxon>
        <taxon>Micromonosporaceae</taxon>
        <taxon>Couchioplanes</taxon>
    </lineage>
</organism>
<keyword evidence="6" id="KW-0051">Antiviral defense</keyword>
<name>A0A3N1FTD3_9ACTN</name>
<evidence type="ECO:0000256" key="7">
    <source>
        <dbReference type="ARBA" id="ARBA00023136"/>
    </source>
</evidence>
<dbReference type="GO" id="GO:0000166">
    <property type="term" value="F:nucleotide binding"/>
    <property type="evidence" value="ECO:0007669"/>
    <property type="project" value="UniProtKB-KW"/>
</dbReference>
<dbReference type="InterPro" id="IPR043760">
    <property type="entry name" value="PycTM_dom"/>
</dbReference>
<keyword evidence="7 8" id="KW-0472">Membrane</keyword>
<keyword evidence="3 8" id="KW-0812">Transmembrane</keyword>
<evidence type="ECO:0000256" key="4">
    <source>
        <dbReference type="ARBA" id="ARBA00022741"/>
    </source>
</evidence>
<dbReference type="EMBL" id="RJKL01000002">
    <property type="protein sequence ID" value="ROP21257.1"/>
    <property type="molecule type" value="Genomic_DNA"/>
</dbReference>
<evidence type="ECO:0000313" key="10">
    <source>
        <dbReference type="EMBL" id="ROP21257.1"/>
    </source>
</evidence>
<dbReference type="OrthoDB" id="3405414at2"/>
<comment type="subcellular location">
    <subcellularLocation>
        <location evidence="1">Cell membrane</location>
    </subcellularLocation>
</comment>
<comment type="caution">
    <text evidence="10">The sequence shown here is derived from an EMBL/GenBank/DDBJ whole genome shotgun (WGS) entry which is preliminary data.</text>
</comment>
<dbReference type="Proteomes" id="UP000271683">
    <property type="component" value="Unassembled WGS sequence"/>
</dbReference>
<feature type="transmembrane region" description="Helical" evidence="8">
    <location>
        <begin position="78"/>
        <end position="100"/>
    </location>
</feature>
<evidence type="ECO:0000256" key="2">
    <source>
        <dbReference type="ARBA" id="ARBA00022475"/>
    </source>
</evidence>
<evidence type="ECO:0000256" key="6">
    <source>
        <dbReference type="ARBA" id="ARBA00023118"/>
    </source>
</evidence>
<dbReference type="AlphaFoldDB" id="A0A3N1FTD3"/>
<dbReference type="GO" id="GO:0051607">
    <property type="term" value="P:defense response to virus"/>
    <property type="evidence" value="ECO:0007669"/>
    <property type="project" value="UniProtKB-KW"/>
</dbReference>
<keyword evidence="2" id="KW-1003">Cell membrane</keyword>
<reference evidence="10 11" key="1">
    <citation type="submission" date="2018-11" db="EMBL/GenBank/DDBJ databases">
        <title>Sequencing the genomes of 1000 actinobacteria strains.</title>
        <authorList>
            <person name="Klenk H.-P."/>
        </authorList>
    </citation>
    <scope>NUCLEOTIDE SEQUENCE [LARGE SCALE GENOMIC DNA]</scope>
    <source>
        <strain evidence="10 11">DSM 43634</strain>
    </source>
</reference>
<protein>
    <recommendedName>
        <fullName evidence="9">Pycsar effector protein domain-containing protein</fullName>
    </recommendedName>
</protein>
<proteinExistence type="predicted"/>
<evidence type="ECO:0000256" key="5">
    <source>
        <dbReference type="ARBA" id="ARBA00022989"/>
    </source>
</evidence>
<sequence length="174" mass="18171">MPDPTRPDSTPTVRRSAPQVYELLDEHDLAVRLDTETATVRGIEARVDTKAGTLMALTSGLLVAGLALLGAGKLPGPAALVGWIAAGLLGAAVVLLSAAVRPNLGGSHGFVRWAFAASGRDVLAALSVEQQSPSHIHLAGAEQLHWLSRSLHRKFARIRTAQTLLAAVLAALGR</sequence>
<gene>
    <name evidence="10" type="ORF">EDD30_7653</name>
</gene>
<keyword evidence="5 8" id="KW-1133">Transmembrane helix</keyword>
<dbReference type="GO" id="GO:0005886">
    <property type="term" value="C:plasma membrane"/>
    <property type="evidence" value="ECO:0007669"/>
    <property type="project" value="UniProtKB-SubCell"/>
</dbReference>
<evidence type="ECO:0000256" key="8">
    <source>
        <dbReference type="SAM" id="Phobius"/>
    </source>
</evidence>